<sequence>MRSRHPKKDVETVLCELEALGWTVEVRGGGHAWGLLRCPANARDCRDNKYCQMTINSTPQNPSNHAAKLKQKALACIKQAEKETMNDT</sequence>
<dbReference type="Proteomes" id="UP001595697">
    <property type="component" value="Unassembled WGS sequence"/>
</dbReference>
<comment type="caution">
    <text evidence="1">The sequence shown here is derived from an EMBL/GenBank/DDBJ whole genome shotgun (WGS) entry which is preliminary data.</text>
</comment>
<dbReference type="RefSeq" id="WP_247261637.1">
    <property type="nucleotide sequence ID" value="NZ_JALJQZ010000024.1"/>
</dbReference>
<evidence type="ECO:0000313" key="1">
    <source>
        <dbReference type="EMBL" id="MFC3969711.1"/>
    </source>
</evidence>
<evidence type="ECO:0000313" key="2">
    <source>
        <dbReference type="Proteomes" id="UP001595697"/>
    </source>
</evidence>
<accession>A0ABV8EE62</accession>
<organism evidence="1 2">
    <name type="scientific">Rhizobium lemnae</name>
    <dbReference type="NCBI Taxonomy" id="1214924"/>
    <lineage>
        <taxon>Bacteria</taxon>
        <taxon>Pseudomonadati</taxon>
        <taxon>Pseudomonadota</taxon>
        <taxon>Alphaproteobacteria</taxon>
        <taxon>Hyphomicrobiales</taxon>
        <taxon>Rhizobiaceae</taxon>
        <taxon>Rhizobium/Agrobacterium group</taxon>
        <taxon>Rhizobium</taxon>
    </lineage>
</organism>
<dbReference type="EMBL" id="JBHSBD010000072">
    <property type="protein sequence ID" value="MFC3969711.1"/>
    <property type="molecule type" value="Genomic_DNA"/>
</dbReference>
<reference evidence="2" key="1">
    <citation type="journal article" date="2019" name="Int. J. Syst. Evol. Microbiol.">
        <title>The Global Catalogue of Microorganisms (GCM) 10K type strain sequencing project: providing services to taxonomists for standard genome sequencing and annotation.</title>
        <authorList>
            <consortium name="The Broad Institute Genomics Platform"/>
            <consortium name="The Broad Institute Genome Sequencing Center for Infectious Disease"/>
            <person name="Wu L."/>
            <person name="Ma J."/>
        </authorList>
    </citation>
    <scope>NUCLEOTIDE SEQUENCE [LARGE SCALE GENOMIC DNA]</scope>
    <source>
        <strain evidence="2">TBRC 5781</strain>
    </source>
</reference>
<gene>
    <name evidence="1" type="ORF">ACFOVS_16490</name>
</gene>
<name>A0ABV8EE62_9HYPH</name>
<evidence type="ECO:0008006" key="3">
    <source>
        <dbReference type="Google" id="ProtNLM"/>
    </source>
</evidence>
<keyword evidence="2" id="KW-1185">Reference proteome</keyword>
<protein>
    <recommendedName>
        <fullName evidence="3">Type II toxin-antitoxin system HicA family toxin</fullName>
    </recommendedName>
</protein>
<proteinExistence type="predicted"/>